<feature type="transmembrane region" description="Helical" evidence="1">
    <location>
        <begin position="75"/>
        <end position="98"/>
    </location>
</feature>
<dbReference type="AlphaFoldDB" id="A0A4V6Y1D1"/>
<feature type="transmembrane region" description="Helical" evidence="1">
    <location>
        <begin position="45"/>
        <end position="63"/>
    </location>
</feature>
<keyword evidence="1" id="KW-0472">Membrane</keyword>
<evidence type="ECO:0000256" key="1">
    <source>
        <dbReference type="SAM" id="Phobius"/>
    </source>
</evidence>
<reference evidence="2 5" key="2">
    <citation type="submission" date="2020-08" db="EMBL/GenBank/DDBJ databases">
        <title>Genomic Encyclopedia of Type Strains, Phase IV (KMG-IV): sequencing the most valuable type-strain genomes for metagenomic binning, comparative biology and taxonomic classification.</title>
        <authorList>
            <person name="Goeker M."/>
        </authorList>
    </citation>
    <scope>NUCLEOTIDE SEQUENCE [LARGE SCALE GENOMIC DNA]</scope>
    <source>
        <strain evidence="2 5">DSM 17498</strain>
    </source>
</reference>
<comment type="caution">
    <text evidence="3">The sequence shown here is derived from an EMBL/GenBank/DDBJ whole genome shotgun (WGS) entry which is preliminary data.</text>
</comment>
<dbReference type="STRING" id="211460.YH63_13435"/>
<reference evidence="3 4" key="1">
    <citation type="submission" date="2019-04" db="EMBL/GenBank/DDBJ databases">
        <title>Whole genome sequencing of cave bacteria.</title>
        <authorList>
            <person name="Gan H.M."/>
            <person name="Barton H."/>
            <person name="Savka M.A."/>
        </authorList>
    </citation>
    <scope>NUCLEOTIDE SEQUENCE [LARGE SCALE GENOMIC DNA]</scope>
    <source>
        <strain evidence="3 4">LC387</strain>
    </source>
</reference>
<gene>
    <name evidence="2" type="ORF">HNQ36_002370</name>
    <name evidence="3" type="ORF">YH63_005490</name>
</gene>
<organism evidence="3 4">
    <name type="scientific">Afipia massiliensis</name>
    <dbReference type="NCBI Taxonomy" id="211460"/>
    <lineage>
        <taxon>Bacteria</taxon>
        <taxon>Pseudomonadati</taxon>
        <taxon>Pseudomonadota</taxon>
        <taxon>Alphaproteobacteria</taxon>
        <taxon>Hyphomicrobiales</taxon>
        <taxon>Nitrobacteraceae</taxon>
        <taxon>Afipia</taxon>
    </lineage>
</organism>
<name>A0A4V6Y1D1_9BRAD</name>
<dbReference type="OrthoDB" id="7376104at2"/>
<evidence type="ECO:0000313" key="5">
    <source>
        <dbReference type="Proteomes" id="UP000521227"/>
    </source>
</evidence>
<sequence>MDIATSFASYWYFHIPNFILAALMYTMLGRVLLSLMVDPDSPNYIWRFFCRITDPVIAAVAIVTPKVTAPVVRWLFGFVWLFWIRVGFHYTLLVLNLAPRAAGAAS</sequence>
<keyword evidence="1" id="KW-0812">Transmembrane</keyword>
<keyword evidence="4" id="KW-1185">Reference proteome</keyword>
<keyword evidence="1" id="KW-1133">Transmembrane helix</keyword>
<evidence type="ECO:0000313" key="3">
    <source>
        <dbReference type="EMBL" id="TKT70903.1"/>
    </source>
</evidence>
<evidence type="ECO:0000313" key="4">
    <source>
        <dbReference type="Proteomes" id="UP000034832"/>
    </source>
</evidence>
<dbReference type="EMBL" id="LBIA02000001">
    <property type="protein sequence ID" value="TKT70903.1"/>
    <property type="molecule type" value="Genomic_DNA"/>
</dbReference>
<evidence type="ECO:0000313" key="2">
    <source>
        <dbReference type="EMBL" id="MBB5052396.1"/>
    </source>
</evidence>
<dbReference type="EMBL" id="JACHIJ010000003">
    <property type="protein sequence ID" value="MBB5052396.1"/>
    <property type="molecule type" value="Genomic_DNA"/>
</dbReference>
<protein>
    <submittedName>
        <fullName evidence="3">YggT family protein</fullName>
    </submittedName>
</protein>
<proteinExistence type="predicted"/>
<accession>A0A4V6Y1D1</accession>
<dbReference type="Proteomes" id="UP000034832">
    <property type="component" value="Unassembled WGS sequence"/>
</dbReference>
<feature type="transmembrane region" description="Helical" evidence="1">
    <location>
        <begin position="12"/>
        <end position="33"/>
    </location>
</feature>
<dbReference type="Proteomes" id="UP000521227">
    <property type="component" value="Unassembled WGS sequence"/>
</dbReference>
<dbReference type="RefSeq" id="WP_046828477.1">
    <property type="nucleotide sequence ID" value="NZ_JACHIJ010000003.1"/>
</dbReference>